<name>A0ABQ9HAH3_9NEOP</name>
<evidence type="ECO:0000313" key="1">
    <source>
        <dbReference type="EMBL" id="KAJ8881283.1"/>
    </source>
</evidence>
<comment type="caution">
    <text evidence="1">The sequence shown here is derived from an EMBL/GenBank/DDBJ whole genome shotgun (WGS) entry which is preliminary data.</text>
</comment>
<sequence length="124" mass="14997">MHVLSREKHAIPKSNTCIAIKYFVKTLILSLDAHKWTHVICVKEFTLKRKLRNTDNVYTLHEYTKLILYSSSRSRFTFHEVNTEEILDFKSWWPNVHKKHLRKHKKNKSHEMKKFLLISHPFIL</sequence>
<gene>
    <name evidence="1" type="ORF">PR048_017761</name>
</gene>
<accession>A0ABQ9HAH3</accession>
<dbReference type="EMBL" id="JARBHB010000006">
    <property type="protein sequence ID" value="KAJ8881283.1"/>
    <property type="molecule type" value="Genomic_DNA"/>
</dbReference>
<keyword evidence="2" id="KW-1185">Reference proteome</keyword>
<reference evidence="1 2" key="1">
    <citation type="submission" date="2023-02" db="EMBL/GenBank/DDBJ databases">
        <title>LHISI_Scaffold_Assembly.</title>
        <authorList>
            <person name="Stuart O.P."/>
            <person name="Cleave R."/>
            <person name="Magrath M.J.L."/>
            <person name="Mikheyev A.S."/>
        </authorList>
    </citation>
    <scope>NUCLEOTIDE SEQUENCE [LARGE SCALE GENOMIC DNA]</scope>
    <source>
        <strain evidence="1">Daus_M_001</strain>
        <tissue evidence="1">Leg muscle</tissue>
    </source>
</reference>
<organism evidence="1 2">
    <name type="scientific">Dryococelus australis</name>
    <dbReference type="NCBI Taxonomy" id="614101"/>
    <lineage>
        <taxon>Eukaryota</taxon>
        <taxon>Metazoa</taxon>
        <taxon>Ecdysozoa</taxon>
        <taxon>Arthropoda</taxon>
        <taxon>Hexapoda</taxon>
        <taxon>Insecta</taxon>
        <taxon>Pterygota</taxon>
        <taxon>Neoptera</taxon>
        <taxon>Polyneoptera</taxon>
        <taxon>Phasmatodea</taxon>
        <taxon>Verophasmatodea</taxon>
        <taxon>Anareolatae</taxon>
        <taxon>Phasmatidae</taxon>
        <taxon>Eurycanthinae</taxon>
        <taxon>Dryococelus</taxon>
    </lineage>
</organism>
<evidence type="ECO:0000313" key="2">
    <source>
        <dbReference type="Proteomes" id="UP001159363"/>
    </source>
</evidence>
<dbReference type="Proteomes" id="UP001159363">
    <property type="component" value="Chromosome 5"/>
</dbReference>
<protein>
    <submittedName>
        <fullName evidence="1">Uncharacterized protein</fullName>
    </submittedName>
</protein>
<proteinExistence type="predicted"/>